<name>A0ACB9TE51_HOLOL</name>
<protein>
    <submittedName>
        <fullName evidence="1">Uncharacterized protein</fullName>
    </submittedName>
</protein>
<dbReference type="EMBL" id="CM043017">
    <property type="protein sequence ID" value="KAI4465073.1"/>
    <property type="molecule type" value="Genomic_DNA"/>
</dbReference>
<evidence type="ECO:0000313" key="1">
    <source>
        <dbReference type="EMBL" id="KAI4465073.1"/>
    </source>
</evidence>
<comment type="caution">
    <text evidence="1">The sequence shown here is derived from an EMBL/GenBank/DDBJ whole genome shotgun (WGS) entry which is preliminary data.</text>
</comment>
<reference evidence="1" key="1">
    <citation type="submission" date="2022-04" db="EMBL/GenBank/DDBJ databases">
        <title>Chromosome-scale genome assembly of Holotrichia oblita Faldermann.</title>
        <authorList>
            <person name="Rongchong L."/>
        </authorList>
    </citation>
    <scope>NUCLEOTIDE SEQUENCE</scope>
    <source>
        <strain evidence="1">81SQS9</strain>
    </source>
</reference>
<organism evidence="1 2">
    <name type="scientific">Holotrichia oblita</name>
    <name type="common">Chafer beetle</name>
    <dbReference type="NCBI Taxonomy" id="644536"/>
    <lineage>
        <taxon>Eukaryota</taxon>
        <taxon>Metazoa</taxon>
        <taxon>Ecdysozoa</taxon>
        <taxon>Arthropoda</taxon>
        <taxon>Hexapoda</taxon>
        <taxon>Insecta</taxon>
        <taxon>Pterygota</taxon>
        <taxon>Neoptera</taxon>
        <taxon>Endopterygota</taxon>
        <taxon>Coleoptera</taxon>
        <taxon>Polyphaga</taxon>
        <taxon>Scarabaeiformia</taxon>
        <taxon>Scarabaeidae</taxon>
        <taxon>Melolonthinae</taxon>
        <taxon>Holotrichia</taxon>
    </lineage>
</organism>
<sequence length="83" mass="9281">MIIKNMTLETLEDSVEEREEDSDTKQEVSGGEQEEPISWRPNFVGKDGSIWFKHVPPSSRTRSQNLITALLGPKVAVQNLKGA</sequence>
<keyword evidence="2" id="KW-1185">Reference proteome</keyword>
<accession>A0ACB9TE51</accession>
<gene>
    <name evidence="1" type="ORF">MML48_3g00020085</name>
</gene>
<evidence type="ECO:0000313" key="2">
    <source>
        <dbReference type="Proteomes" id="UP001056778"/>
    </source>
</evidence>
<dbReference type="Proteomes" id="UP001056778">
    <property type="component" value="Chromosome 3"/>
</dbReference>
<proteinExistence type="predicted"/>